<dbReference type="AlphaFoldDB" id="A0A1J5R824"/>
<gene>
    <name evidence="2" type="ORF">GALL_322800</name>
</gene>
<proteinExistence type="predicted"/>
<reference evidence="2" key="1">
    <citation type="submission" date="2016-10" db="EMBL/GenBank/DDBJ databases">
        <title>Sequence of Gallionella enrichment culture.</title>
        <authorList>
            <person name="Poehlein A."/>
            <person name="Muehling M."/>
            <person name="Daniel R."/>
        </authorList>
    </citation>
    <scope>NUCLEOTIDE SEQUENCE</scope>
</reference>
<protein>
    <submittedName>
        <fullName evidence="2">Uncharacterized protein</fullName>
    </submittedName>
</protein>
<evidence type="ECO:0000256" key="1">
    <source>
        <dbReference type="SAM" id="MobiDB-lite"/>
    </source>
</evidence>
<dbReference type="EMBL" id="MLJW01000515">
    <property type="protein sequence ID" value="OIQ85859.1"/>
    <property type="molecule type" value="Genomic_DNA"/>
</dbReference>
<dbReference type="AntiFam" id="ANF00091">
    <property type="entry name" value="Shadow ORF (opposite smc)"/>
</dbReference>
<organism evidence="2">
    <name type="scientific">mine drainage metagenome</name>
    <dbReference type="NCBI Taxonomy" id="410659"/>
    <lineage>
        <taxon>unclassified sequences</taxon>
        <taxon>metagenomes</taxon>
        <taxon>ecological metagenomes</taxon>
    </lineage>
</organism>
<dbReference type="AntiFam" id="ANF00168">
    <property type="entry name" value="Shadow ORF (opposite smc)"/>
</dbReference>
<evidence type="ECO:0000313" key="2">
    <source>
        <dbReference type="EMBL" id="OIQ85859.1"/>
    </source>
</evidence>
<accession>A0A1J5R824</accession>
<feature type="region of interest" description="Disordered" evidence="1">
    <location>
        <begin position="227"/>
        <end position="269"/>
    </location>
</feature>
<name>A0A1J5R824_9ZZZZ</name>
<comment type="caution">
    <text evidence="2">The sequence shown here is derived from an EMBL/GenBank/DDBJ whole genome shotgun (WGS) entry which is preliminary data.</text>
</comment>
<sequence>MLDLGPPGEDRGLVGDLLLEGRGELGEVVGEEPCARVAQVGLDLLGLPCHFGLPAERAELTPDLAREVAEPGQVGLHRLELAEGLLLALAVLEDPGGLLDEPAPLLGCRPEHRVELPLPDDHVHLAAEARVGEEVLDVEQPAGRPVDRVLGAAAAEERPRDRDLGVLDRQCAVGVVDRERDLGAAERGAACRPGEDDVLHLAAAQGLDPLLPHHPGERVDDVGLARPVRADDAGHARLEVQRRRRGERLEPAQGERLEVHEGKPRRSAP</sequence>